<dbReference type="InterPro" id="IPR036249">
    <property type="entry name" value="Thioredoxin-like_sf"/>
</dbReference>
<dbReference type="EMBL" id="VGLS01000724">
    <property type="protein sequence ID" value="MBM3225913.1"/>
    <property type="molecule type" value="Genomic_DNA"/>
</dbReference>
<accession>A0A938B5Q9</accession>
<dbReference type="Pfam" id="PF00578">
    <property type="entry name" value="AhpC-TSA"/>
    <property type="match status" value="1"/>
</dbReference>
<dbReference type="GO" id="GO:0016491">
    <property type="term" value="F:oxidoreductase activity"/>
    <property type="evidence" value="ECO:0007669"/>
    <property type="project" value="InterPro"/>
</dbReference>
<reference evidence="2" key="1">
    <citation type="submission" date="2019-03" db="EMBL/GenBank/DDBJ databases">
        <title>Lake Tanganyika Metagenome-Assembled Genomes (MAGs).</title>
        <authorList>
            <person name="Tran P."/>
        </authorList>
    </citation>
    <scope>NUCLEOTIDE SEQUENCE</scope>
    <source>
        <strain evidence="2">K_DeepCast_65m_m2_066</strain>
    </source>
</reference>
<dbReference type="CDD" id="cd02966">
    <property type="entry name" value="TlpA_like_family"/>
    <property type="match status" value="1"/>
</dbReference>
<dbReference type="GO" id="GO:0016209">
    <property type="term" value="F:antioxidant activity"/>
    <property type="evidence" value="ECO:0007669"/>
    <property type="project" value="InterPro"/>
</dbReference>
<dbReference type="Proteomes" id="UP000712673">
    <property type="component" value="Unassembled WGS sequence"/>
</dbReference>
<name>A0A938B5Q9_UNCTE</name>
<feature type="domain" description="Alkyl hydroperoxide reductase subunit C/ Thiol specific antioxidant" evidence="1">
    <location>
        <begin position="3"/>
        <end position="76"/>
    </location>
</feature>
<dbReference type="SUPFAM" id="SSF52833">
    <property type="entry name" value="Thioredoxin-like"/>
    <property type="match status" value="1"/>
</dbReference>
<sequence>MRERAALEALHQRYKDQGLAVLGINMKETPELVKGYIAKHSLTFPNLLDQEAKVASMLGVPATPTTVLMDRAGQVVGGGLGYRDWASPAAKQVVESLLQTAK</sequence>
<dbReference type="AlphaFoldDB" id="A0A938B5Q9"/>
<evidence type="ECO:0000313" key="2">
    <source>
        <dbReference type="EMBL" id="MBM3225913.1"/>
    </source>
</evidence>
<organism evidence="2 3">
    <name type="scientific">Tectimicrobiota bacterium</name>
    <dbReference type="NCBI Taxonomy" id="2528274"/>
    <lineage>
        <taxon>Bacteria</taxon>
        <taxon>Pseudomonadati</taxon>
        <taxon>Nitrospinota/Tectimicrobiota group</taxon>
        <taxon>Candidatus Tectimicrobiota</taxon>
    </lineage>
</organism>
<evidence type="ECO:0000259" key="1">
    <source>
        <dbReference type="Pfam" id="PF00578"/>
    </source>
</evidence>
<dbReference type="InterPro" id="IPR000866">
    <property type="entry name" value="AhpC/TSA"/>
</dbReference>
<protein>
    <submittedName>
        <fullName evidence="2">TlpA family protein disulfide reductase</fullName>
    </submittedName>
</protein>
<dbReference type="InterPro" id="IPR050553">
    <property type="entry name" value="Thioredoxin_ResA/DsbE_sf"/>
</dbReference>
<dbReference type="Gene3D" id="3.40.30.10">
    <property type="entry name" value="Glutaredoxin"/>
    <property type="match status" value="1"/>
</dbReference>
<dbReference type="PANTHER" id="PTHR42852:SF13">
    <property type="entry name" value="PROTEIN DIPZ"/>
    <property type="match status" value="1"/>
</dbReference>
<gene>
    <name evidence="2" type="ORF">FJZ47_19250</name>
</gene>
<comment type="caution">
    <text evidence="2">The sequence shown here is derived from an EMBL/GenBank/DDBJ whole genome shotgun (WGS) entry which is preliminary data.</text>
</comment>
<evidence type="ECO:0000313" key="3">
    <source>
        <dbReference type="Proteomes" id="UP000712673"/>
    </source>
</evidence>
<proteinExistence type="predicted"/>
<dbReference type="PANTHER" id="PTHR42852">
    <property type="entry name" value="THIOL:DISULFIDE INTERCHANGE PROTEIN DSBE"/>
    <property type="match status" value="1"/>
</dbReference>